<protein>
    <submittedName>
        <fullName evidence="1">Uncharacterized protein</fullName>
    </submittedName>
</protein>
<comment type="caution">
    <text evidence="1">The sequence shown here is derived from an EMBL/GenBank/DDBJ whole genome shotgun (WGS) entry which is preliminary data.</text>
</comment>
<organism evidence="1 2">
    <name type="scientific">Nocardioides daphniae</name>
    <dbReference type="NCBI Taxonomy" id="402297"/>
    <lineage>
        <taxon>Bacteria</taxon>
        <taxon>Bacillati</taxon>
        <taxon>Actinomycetota</taxon>
        <taxon>Actinomycetes</taxon>
        <taxon>Propionibacteriales</taxon>
        <taxon>Nocardioidaceae</taxon>
        <taxon>Nocardioides</taxon>
    </lineage>
</organism>
<dbReference type="Proteomes" id="UP000630594">
    <property type="component" value="Unassembled WGS sequence"/>
</dbReference>
<name>A0ABQ1Q6Z6_9ACTN</name>
<reference evidence="2" key="1">
    <citation type="journal article" date="2019" name="Int. J. Syst. Evol. Microbiol.">
        <title>The Global Catalogue of Microorganisms (GCM) 10K type strain sequencing project: providing services to taxonomists for standard genome sequencing and annotation.</title>
        <authorList>
            <consortium name="The Broad Institute Genomics Platform"/>
            <consortium name="The Broad Institute Genome Sequencing Center for Infectious Disease"/>
            <person name="Wu L."/>
            <person name="Ma J."/>
        </authorList>
    </citation>
    <scope>NUCLEOTIDE SEQUENCE [LARGE SCALE GENOMIC DNA]</scope>
    <source>
        <strain evidence="2">CCM 7403</strain>
    </source>
</reference>
<evidence type="ECO:0000313" key="2">
    <source>
        <dbReference type="Proteomes" id="UP000630594"/>
    </source>
</evidence>
<accession>A0ABQ1Q6Z6</accession>
<sequence>MVTPTWVAAERPSLPVAFSITSHTACASVQGDSATLSAGLFAVLRTDMAPSIANARLPLGGRGTIGMRAPEGETISLGA</sequence>
<keyword evidence="2" id="KW-1185">Reference proteome</keyword>
<gene>
    <name evidence="1" type="ORF">GCM10007231_14320</name>
</gene>
<dbReference type="EMBL" id="BMCK01000002">
    <property type="protein sequence ID" value="GGD16512.1"/>
    <property type="molecule type" value="Genomic_DNA"/>
</dbReference>
<proteinExistence type="predicted"/>
<evidence type="ECO:0000313" key="1">
    <source>
        <dbReference type="EMBL" id="GGD16512.1"/>
    </source>
</evidence>